<feature type="domain" description="Retrovirus-related Pol polyprotein from transposon TNT 1-94-like beta-barrel" evidence="3">
    <location>
        <begin position="40"/>
        <end position="118"/>
    </location>
</feature>
<dbReference type="AlphaFoldDB" id="A0ABC9AU59"/>
<dbReference type="EMBL" id="OZ075133">
    <property type="protein sequence ID" value="CAL4985965.1"/>
    <property type="molecule type" value="Genomic_DNA"/>
</dbReference>
<keyword evidence="2" id="KW-0472">Membrane</keyword>
<dbReference type="InterPro" id="IPR054722">
    <property type="entry name" value="PolX-like_BBD"/>
</dbReference>
<name>A0ABC9AU59_9POAL</name>
<feature type="transmembrane region" description="Helical" evidence="2">
    <location>
        <begin position="78"/>
        <end position="99"/>
    </location>
</feature>
<dbReference type="Proteomes" id="UP001497457">
    <property type="component" value="Chromosome 23rd"/>
</dbReference>
<proteinExistence type="predicted"/>
<evidence type="ECO:0000313" key="5">
    <source>
        <dbReference type="Proteomes" id="UP001497457"/>
    </source>
</evidence>
<evidence type="ECO:0000256" key="1">
    <source>
        <dbReference type="SAM" id="MobiDB-lite"/>
    </source>
</evidence>
<feature type="region of interest" description="Disordered" evidence="1">
    <location>
        <begin position="1"/>
        <end position="30"/>
    </location>
</feature>
<evidence type="ECO:0000259" key="3">
    <source>
        <dbReference type="Pfam" id="PF22936"/>
    </source>
</evidence>
<sequence>MGSDHEAPQGASSSPVTASVDDMQTEEPPLPLPMGNHRVLLDSGATFHATGDRNTLSDYSGRATTAAFRRRDGKDLPVAGIGTVVACDNMFSLHGVLYVPELGPGVTLVSVRQLAVSGLLVMFCGAFCYVRDAENGGSIIGKGRQHDNDGFYHLEFLRVPDHKMGAAEEERVDGTAE</sequence>
<keyword evidence="5" id="KW-1185">Reference proteome</keyword>
<evidence type="ECO:0000256" key="2">
    <source>
        <dbReference type="SAM" id="Phobius"/>
    </source>
</evidence>
<keyword evidence="2" id="KW-0812">Transmembrane</keyword>
<feature type="transmembrane region" description="Helical" evidence="2">
    <location>
        <begin position="111"/>
        <end position="130"/>
    </location>
</feature>
<keyword evidence="2" id="KW-1133">Transmembrane helix</keyword>
<organism evidence="4 5">
    <name type="scientific">Urochloa decumbens</name>
    <dbReference type="NCBI Taxonomy" id="240449"/>
    <lineage>
        <taxon>Eukaryota</taxon>
        <taxon>Viridiplantae</taxon>
        <taxon>Streptophyta</taxon>
        <taxon>Embryophyta</taxon>
        <taxon>Tracheophyta</taxon>
        <taxon>Spermatophyta</taxon>
        <taxon>Magnoliopsida</taxon>
        <taxon>Liliopsida</taxon>
        <taxon>Poales</taxon>
        <taxon>Poaceae</taxon>
        <taxon>PACMAD clade</taxon>
        <taxon>Panicoideae</taxon>
        <taxon>Panicodae</taxon>
        <taxon>Paniceae</taxon>
        <taxon>Melinidinae</taxon>
        <taxon>Urochloa</taxon>
    </lineage>
</organism>
<gene>
    <name evidence="4" type="ORF">URODEC1_LOCUS58185</name>
</gene>
<accession>A0ABC9AU59</accession>
<reference evidence="4" key="1">
    <citation type="submission" date="2024-10" db="EMBL/GenBank/DDBJ databases">
        <authorList>
            <person name="Ryan C."/>
        </authorList>
    </citation>
    <scope>NUCLEOTIDE SEQUENCE [LARGE SCALE GENOMIC DNA]</scope>
</reference>
<dbReference type="Pfam" id="PF22936">
    <property type="entry name" value="Pol_BBD"/>
    <property type="match status" value="1"/>
</dbReference>
<protein>
    <recommendedName>
        <fullName evidence="3">Retrovirus-related Pol polyprotein from transposon TNT 1-94-like beta-barrel domain-containing protein</fullName>
    </recommendedName>
</protein>
<evidence type="ECO:0000313" key="4">
    <source>
        <dbReference type="EMBL" id="CAL4985965.1"/>
    </source>
</evidence>